<dbReference type="GO" id="GO:0005737">
    <property type="term" value="C:cytoplasm"/>
    <property type="evidence" value="ECO:0007669"/>
    <property type="project" value="TreeGrafter"/>
</dbReference>
<dbReference type="InterPro" id="IPR027281">
    <property type="entry name" value="Lys1"/>
</dbReference>
<evidence type="ECO:0000256" key="10">
    <source>
        <dbReference type="ARBA" id="ARBA00023157"/>
    </source>
</evidence>
<feature type="binding site" evidence="15">
    <location>
        <begin position="336"/>
        <end position="339"/>
    </location>
    <ligand>
        <name>NAD(+)</name>
        <dbReference type="ChEBI" id="CHEBI:57540"/>
    </ligand>
</feature>
<feature type="compositionally biased region" description="Polar residues" evidence="17">
    <location>
        <begin position="1"/>
        <end position="23"/>
    </location>
</feature>
<dbReference type="GO" id="GO:0019878">
    <property type="term" value="P:lysine biosynthetic process via aminoadipic acid"/>
    <property type="evidence" value="ECO:0007669"/>
    <property type="project" value="TreeGrafter"/>
</dbReference>
<comment type="similarity">
    <text evidence="2 13">Belongs to the AlaDH/PNT family.</text>
</comment>
<proteinExistence type="inferred from homology"/>
<dbReference type="Proteomes" id="UP001161017">
    <property type="component" value="Unassembled WGS sequence"/>
</dbReference>
<feature type="domain" description="Alanine dehydrogenase/pyridine nucleotide transhydrogenase NAD(H)-binding" evidence="18">
    <location>
        <begin position="203"/>
        <end position="325"/>
    </location>
</feature>
<dbReference type="InterPro" id="IPR036291">
    <property type="entry name" value="NAD(P)-bd_dom_sf"/>
</dbReference>
<dbReference type="Gene3D" id="3.40.50.720">
    <property type="entry name" value="NAD(P)-binding Rossmann-like Domain"/>
    <property type="match status" value="1"/>
</dbReference>
<evidence type="ECO:0000256" key="12">
    <source>
        <dbReference type="ARBA" id="ARBA00047860"/>
    </source>
</evidence>
<dbReference type="InterPro" id="IPR051168">
    <property type="entry name" value="AASS"/>
</dbReference>
<keyword evidence="9 13" id="KW-0457">Lysine biosynthesis</keyword>
<feature type="disulfide bond" evidence="16">
    <location>
        <begin position="222"/>
        <end position="266"/>
    </location>
</feature>
<dbReference type="CDD" id="cd12188">
    <property type="entry name" value="SDH"/>
    <property type="match status" value="1"/>
</dbReference>
<keyword evidence="6 13" id="KW-0028">Amino-acid biosynthesis</keyword>
<evidence type="ECO:0000256" key="7">
    <source>
        <dbReference type="ARBA" id="ARBA00023002"/>
    </source>
</evidence>
<dbReference type="Pfam" id="PF05222">
    <property type="entry name" value="AlaDh_PNT_N"/>
    <property type="match status" value="1"/>
</dbReference>
<comment type="caution">
    <text evidence="20">The sequence shown here is derived from an EMBL/GenBank/DDBJ whole genome shotgun (WGS) entry which is preliminary data.</text>
</comment>
<comment type="pathway">
    <text evidence="1 13">Amino-acid biosynthesis; L-lysine biosynthesis via AAA pathway; L-lysine from L-alpha-aminoadipate (fungal route): step 3/3.</text>
</comment>
<evidence type="ECO:0000256" key="11">
    <source>
        <dbReference type="ARBA" id="ARBA00033228"/>
    </source>
</evidence>
<protein>
    <recommendedName>
        <fullName evidence="5 13">Saccharopine dehydrogenase [NAD(+), L-lysine-forming]</fullName>
        <shortName evidence="13">SDH</shortName>
        <ecNumber evidence="4 13">1.5.1.7</ecNumber>
    </recommendedName>
    <alternativeName>
        <fullName evidence="11 13">Lysine--2-oxoglutarate reductase</fullName>
    </alternativeName>
</protein>
<dbReference type="InterPro" id="IPR007886">
    <property type="entry name" value="AlaDH/PNT_N"/>
</dbReference>
<feature type="active site" description="Proton donor" evidence="14">
    <location>
        <position position="116"/>
    </location>
</feature>
<name>A0AA43QQ54_9LECA</name>
<dbReference type="SMART" id="SM01002">
    <property type="entry name" value="AlaDh_PNT_C"/>
    <property type="match status" value="1"/>
</dbReference>
<comment type="subunit">
    <text evidence="3">Monomer.</text>
</comment>
<dbReference type="SUPFAM" id="SSF52283">
    <property type="entry name" value="Formate/glycerate dehydrogenase catalytic domain-like"/>
    <property type="match status" value="1"/>
</dbReference>
<evidence type="ECO:0000256" key="9">
    <source>
        <dbReference type="ARBA" id="ARBA00023154"/>
    </source>
</evidence>
<feature type="region of interest" description="Disordered" evidence="17">
    <location>
        <begin position="1"/>
        <end position="44"/>
    </location>
</feature>
<feature type="binding site" evidence="15">
    <location>
        <position position="248"/>
    </location>
    <ligand>
        <name>NAD(+)</name>
        <dbReference type="ChEBI" id="CHEBI:57540"/>
    </ligand>
</feature>
<dbReference type="SUPFAM" id="SSF51735">
    <property type="entry name" value="NAD(P)-binding Rossmann-fold domains"/>
    <property type="match status" value="1"/>
</dbReference>
<dbReference type="InterPro" id="IPR007698">
    <property type="entry name" value="AlaDH/PNT_NAD(H)-bd"/>
</dbReference>
<evidence type="ECO:0000313" key="21">
    <source>
        <dbReference type="Proteomes" id="UP001161017"/>
    </source>
</evidence>
<organism evidence="20 21">
    <name type="scientific">Ramalina farinacea</name>
    <dbReference type="NCBI Taxonomy" id="258253"/>
    <lineage>
        <taxon>Eukaryota</taxon>
        <taxon>Fungi</taxon>
        <taxon>Dikarya</taxon>
        <taxon>Ascomycota</taxon>
        <taxon>Pezizomycotina</taxon>
        <taxon>Lecanoromycetes</taxon>
        <taxon>OSLEUM clade</taxon>
        <taxon>Lecanoromycetidae</taxon>
        <taxon>Lecanorales</taxon>
        <taxon>Lecanorineae</taxon>
        <taxon>Ramalinaceae</taxon>
        <taxon>Ramalina</taxon>
    </lineage>
</organism>
<feature type="binding site" evidence="15">
    <location>
        <position position="296"/>
    </location>
    <ligand>
        <name>NAD(+)</name>
        <dbReference type="ChEBI" id="CHEBI:57540"/>
    </ligand>
</feature>
<dbReference type="EC" id="1.5.1.7" evidence="4 13"/>
<feature type="binding site" evidence="15">
    <location>
        <position position="268"/>
    </location>
    <ligand>
        <name>NAD(+)</name>
        <dbReference type="ChEBI" id="CHEBI:57540"/>
    </ligand>
</feature>
<evidence type="ECO:0000256" key="6">
    <source>
        <dbReference type="ARBA" id="ARBA00022605"/>
    </source>
</evidence>
<evidence type="ECO:0000259" key="18">
    <source>
        <dbReference type="SMART" id="SM01002"/>
    </source>
</evidence>
<feature type="active site" description="Proton acceptor" evidence="14">
    <location>
        <position position="97"/>
    </location>
</feature>
<evidence type="ECO:0000256" key="4">
    <source>
        <dbReference type="ARBA" id="ARBA00012847"/>
    </source>
</evidence>
<feature type="binding site" evidence="15">
    <location>
        <begin position="220"/>
        <end position="221"/>
    </location>
    <ligand>
        <name>NAD(+)</name>
        <dbReference type="ChEBI" id="CHEBI:57540"/>
    </ligand>
</feature>
<evidence type="ECO:0000256" key="17">
    <source>
        <dbReference type="SAM" id="MobiDB-lite"/>
    </source>
</evidence>
<evidence type="ECO:0000256" key="15">
    <source>
        <dbReference type="PIRSR" id="PIRSR018250-3"/>
    </source>
</evidence>
<dbReference type="AlphaFoldDB" id="A0AA43QQ54"/>
<feature type="binding site" evidence="15">
    <location>
        <position position="244"/>
    </location>
    <ligand>
        <name>NAD(+)</name>
        <dbReference type="ChEBI" id="CHEBI:57540"/>
    </ligand>
</feature>
<evidence type="ECO:0000256" key="16">
    <source>
        <dbReference type="PIRSR" id="PIRSR018250-4"/>
    </source>
</evidence>
<keyword evidence="8 13" id="KW-0520">NAD</keyword>
<accession>A0AA43QQ54</accession>
<sequence length="396" mass="43835">MSPSTSAQKPNPSNTAAPVSPQRNIPIRDNPTHDPLTRPPVTPTTTRTLISNGFTINVERSPLRIFADADFAHAGATLVDEGSWPSAPADHIIIGLKELDDKNPFPLKHVHIAFAHCYKQQAGWQHVLSRYARGGGVLYDMEFLESEKRRVAAFGYHAGYAGAALALQAWARQMGGGVLEGREPYGHKSELDEEVRRGVREAMEKFGRGYPTVLIIGALGRCGRGGIEMCREAGLPDENLMKWDMAETAKGGPFEEIREADIFINCIYLDKKEIPKFITTDFLKQGQRNLSVVCDVSCDTTNPHNPIPFCSTPTYFNAPTITLPGFSSPPLSYITIDHLPSLLPREASEAFSKDLLPFLMQLPRRGEAPVWVGAERLYREKVWSMPRELRGEVGAP</sequence>
<comment type="catalytic activity">
    <reaction evidence="12 13">
        <text>L-saccharopine + NAD(+) + H2O = L-lysine + 2-oxoglutarate + NADH + H(+)</text>
        <dbReference type="Rhea" id="RHEA:12440"/>
        <dbReference type="ChEBI" id="CHEBI:15377"/>
        <dbReference type="ChEBI" id="CHEBI:15378"/>
        <dbReference type="ChEBI" id="CHEBI:16810"/>
        <dbReference type="ChEBI" id="CHEBI:32551"/>
        <dbReference type="ChEBI" id="CHEBI:57540"/>
        <dbReference type="ChEBI" id="CHEBI:57945"/>
        <dbReference type="ChEBI" id="CHEBI:57951"/>
        <dbReference type="EC" id="1.5.1.7"/>
    </reaction>
</comment>
<evidence type="ECO:0000256" key="8">
    <source>
        <dbReference type="ARBA" id="ARBA00023027"/>
    </source>
</evidence>
<evidence type="ECO:0000313" key="20">
    <source>
        <dbReference type="EMBL" id="MDI1489669.1"/>
    </source>
</evidence>
<evidence type="ECO:0000256" key="3">
    <source>
        <dbReference type="ARBA" id="ARBA00011245"/>
    </source>
</evidence>
<evidence type="ECO:0000256" key="2">
    <source>
        <dbReference type="ARBA" id="ARBA00005689"/>
    </source>
</evidence>
<dbReference type="GO" id="GO:0004754">
    <property type="term" value="F:saccharopine dehydrogenase (NAD+, L-lysine-forming) activity"/>
    <property type="evidence" value="ECO:0007669"/>
    <property type="project" value="UniProtKB-EC"/>
</dbReference>
<evidence type="ECO:0000259" key="19">
    <source>
        <dbReference type="SMART" id="SM01003"/>
    </source>
</evidence>
<gene>
    <name evidence="20" type="primary">LYS1</name>
    <name evidence="20" type="ORF">OHK93_000867</name>
</gene>
<feature type="binding site" evidence="15">
    <location>
        <position position="149"/>
    </location>
    <ligand>
        <name>NAD(+)</name>
        <dbReference type="ChEBI" id="CHEBI:57540"/>
    </ligand>
</feature>
<reference evidence="20" key="1">
    <citation type="journal article" date="2023" name="Genome Biol. Evol.">
        <title>First Whole Genome Sequence and Flow Cytometry Genome Size Data for the Lichen-Forming Fungus Ramalina farinacea (Ascomycota).</title>
        <authorList>
            <person name="Llewellyn T."/>
            <person name="Mian S."/>
            <person name="Hill R."/>
            <person name="Leitch I.J."/>
            <person name="Gaya E."/>
        </authorList>
    </citation>
    <scope>NUCLEOTIDE SEQUENCE</scope>
    <source>
        <strain evidence="20">LIQ254RAFAR</strain>
    </source>
</reference>
<keyword evidence="7 13" id="KW-0560">Oxidoreductase</keyword>
<evidence type="ECO:0000256" key="13">
    <source>
        <dbReference type="PIRNR" id="PIRNR018250"/>
    </source>
</evidence>
<evidence type="ECO:0000256" key="1">
    <source>
        <dbReference type="ARBA" id="ARBA00004884"/>
    </source>
</evidence>
<evidence type="ECO:0000256" key="14">
    <source>
        <dbReference type="PIRSR" id="PIRSR018250-1"/>
    </source>
</evidence>
<dbReference type="SMART" id="SM01003">
    <property type="entry name" value="AlaDh_PNT_N"/>
    <property type="match status" value="1"/>
</dbReference>
<dbReference type="PIRSF" id="PIRSF018250">
    <property type="entry name" value="Saccharopine_DH_Lys"/>
    <property type="match status" value="1"/>
</dbReference>
<dbReference type="PANTHER" id="PTHR11133:SF23">
    <property type="entry name" value="SACCHAROPINE DEHYDROGENASE [NAD(+), L-LYSINE-FORMING]"/>
    <property type="match status" value="1"/>
</dbReference>
<evidence type="ECO:0000256" key="5">
    <source>
        <dbReference type="ARBA" id="ARBA00021221"/>
    </source>
</evidence>
<dbReference type="Pfam" id="PF01262">
    <property type="entry name" value="AlaDh_PNT_C"/>
    <property type="match status" value="1"/>
</dbReference>
<keyword evidence="21" id="KW-1185">Reference proteome</keyword>
<keyword evidence="10" id="KW-1015">Disulfide bond</keyword>
<dbReference type="EMBL" id="JAPUFD010000010">
    <property type="protein sequence ID" value="MDI1489669.1"/>
    <property type="molecule type" value="Genomic_DNA"/>
</dbReference>
<dbReference type="FunFam" id="3.40.50.720:FF:000217">
    <property type="entry name" value="Saccharopine dehydrogenase [NAD(+), L-lysine-forming]"/>
    <property type="match status" value="1"/>
</dbReference>
<dbReference type="PANTHER" id="PTHR11133">
    <property type="entry name" value="SACCHAROPINE DEHYDROGENASE"/>
    <property type="match status" value="1"/>
</dbReference>
<feature type="domain" description="Alanine dehydrogenase/pyridine nucleotide transhydrogenase N-terminal" evidence="19">
    <location>
        <begin position="37"/>
        <end position="161"/>
    </location>
</feature>